<feature type="domain" description="SOCS box" evidence="4">
    <location>
        <begin position="441"/>
        <end position="483"/>
    </location>
</feature>
<feature type="repeat" description="ANK" evidence="3">
    <location>
        <begin position="59"/>
        <end position="91"/>
    </location>
</feature>
<keyword evidence="5" id="KW-1185">Reference proteome</keyword>
<dbReference type="WBParaSite" id="Pan_g24165.t1">
    <property type="protein sequence ID" value="Pan_g24165.t1"/>
    <property type="gene ID" value="Pan_g24165"/>
</dbReference>
<dbReference type="CDD" id="cd03587">
    <property type="entry name" value="SOCS"/>
    <property type="match status" value="1"/>
</dbReference>
<accession>A0A7E4ZXT8</accession>
<dbReference type="Gene3D" id="1.10.750.20">
    <property type="entry name" value="SOCS box"/>
    <property type="match status" value="1"/>
</dbReference>
<dbReference type="Gene3D" id="1.25.40.20">
    <property type="entry name" value="Ankyrin repeat-containing domain"/>
    <property type="match status" value="2"/>
</dbReference>
<dbReference type="PANTHER" id="PTHR24161">
    <property type="entry name" value="ANK_REP_REGION DOMAIN-CONTAINING PROTEIN-RELATED"/>
    <property type="match status" value="1"/>
</dbReference>
<dbReference type="InterPro" id="IPR036036">
    <property type="entry name" value="SOCS_box-like_dom_sf"/>
</dbReference>
<dbReference type="SUPFAM" id="SSF48403">
    <property type="entry name" value="Ankyrin repeat"/>
    <property type="match status" value="1"/>
</dbReference>
<evidence type="ECO:0000313" key="5">
    <source>
        <dbReference type="Proteomes" id="UP000492821"/>
    </source>
</evidence>
<dbReference type="Proteomes" id="UP000492821">
    <property type="component" value="Unassembled WGS sequence"/>
</dbReference>
<dbReference type="PROSITE" id="PS50088">
    <property type="entry name" value="ANK_REPEAT"/>
    <property type="match status" value="6"/>
</dbReference>
<evidence type="ECO:0000313" key="6">
    <source>
        <dbReference type="WBParaSite" id="Pan_g24165.t1"/>
    </source>
</evidence>
<protein>
    <submittedName>
        <fullName evidence="6">SOCS box domain-containing protein</fullName>
    </submittedName>
</protein>
<dbReference type="PRINTS" id="PR01415">
    <property type="entry name" value="ANKYRIN"/>
</dbReference>
<feature type="repeat" description="ANK" evidence="3">
    <location>
        <begin position="92"/>
        <end position="124"/>
    </location>
</feature>
<dbReference type="GO" id="GO:0035556">
    <property type="term" value="P:intracellular signal transduction"/>
    <property type="evidence" value="ECO:0007669"/>
    <property type="project" value="InterPro"/>
</dbReference>
<dbReference type="InterPro" id="IPR001496">
    <property type="entry name" value="SOCS_box"/>
</dbReference>
<evidence type="ECO:0000256" key="1">
    <source>
        <dbReference type="ARBA" id="ARBA00022737"/>
    </source>
</evidence>
<feature type="repeat" description="ANK" evidence="3">
    <location>
        <begin position="135"/>
        <end position="167"/>
    </location>
</feature>
<keyword evidence="2 3" id="KW-0040">ANK repeat</keyword>
<organism evidence="5 6">
    <name type="scientific">Panagrellus redivivus</name>
    <name type="common">Microworm</name>
    <dbReference type="NCBI Taxonomy" id="6233"/>
    <lineage>
        <taxon>Eukaryota</taxon>
        <taxon>Metazoa</taxon>
        <taxon>Ecdysozoa</taxon>
        <taxon>Nematoda</taxon>
        <taxon>Chromadorea</taxon>
        <taxon>Rhabditida</taxon>
        <taxon>Tylenchina</taxon>
        <taxon>Panagrolaimomorpha</taxon>
        <taxon>Panagrolaimoidea</taxon>
        <taxon>Panagrolaimidae</taxon>
        <taxon>Panagrellus</taxon>
    </lineage>
</organism>
<dbReference type="SMART" id="SM00253">
    <property type="entry name" value="SOCS"/>
    <property type="match status" value="1"/>
</dbReference>
<feature type="repeat" description="ANK" evidence="3">
    <location>
        <begin position="199"/>
        <end position="233"/>
    </location>
</feature>
<dbReference type="PROSITE" id="PS50225">
    <property type="entry name" value="SOCS"/>
    <property type="match status" value="1"/>
</dbReference>
<evidence type="ECO:0000256" key="3">
    <source>
        <dbReference type="PROSITE-ProRule" id="PRU00023"/>
    </source>
</evidence>
<keyword evidence="1" id="KW-0677">Repeat</keyword>
<evidence type="ECO:0000256" key="2">
    <source>
        <dbReference type="ARBA" id="ARBA00023043"/>
    </source>
</evidence>
<dbReference type="InterPro" id="IPR036770">
    <property type="entry name" value="Ankyrin_rpt-contain_sf"/>
</dbReference>
<dbReference type="Pfam" id="PF00023">
    <property type="entry name" value="Ank"/>
    <property type="match status" value="2"/>
</dbReference>
<feature type="repeat" description="ANK" evidence="3">
    <location>
        <begin position="271"/>
        <end position="303"/>
    </location>
</feature>
<reference evidence="5" key="1">
    <citation type="journal article" date="2013" name="Genetics">
        <title>The draft genome and transcriptome of Panagrellus redivivus are shaped by the harsh demands of a free-living lifestyle.</title>
        <authorList>
            <person name="Srinivasan J."/>
            <person name="Dillman A.R."/>
            <person name="Macchietto M.G."/>
            <person name="Heikkinen L."/>
            <person name="Lakso M."/>
            <person name="Fracchia K.M."/>
            <person name="Antoshechkin I."/>
            <person name="Mortazavi A."/>
            <person name="Wong G."/>
            <person name="Sternberg P.W."/>
        </authorList>
    </citation>
    <scope>NUCLEOTIDE SEQUENCE [LARGE SCALE GENOMIC DNA]</scope>
    <source>
        <strain evidence="5">MT8872</strain>
    </source>
</reference>
<dbReference type="PANTHER" id="PTHR24161:SF85">
    <property type="entry name" value="PALMITOYLTRANSFERASE HIP14"/>
    <property type="match status" value="1"/>
</dbReference>
<dbReference type="Pfam" id="PF07525">
    <property type="entry name" value="SOCS_box"/>
    <property type="match status" value="1"/>
</dbReference>
<dbReference type="SUPFAM" id="SSF158235">
    <property type="entry name" value="SOCS box-like"/>
    <property type="match status" value="1"/>
</dbReference>
<proteinExistence type="predicted"/>
<dbReference type="PROSITE" id="PS50297">
    <property type="entry name" value="ANK_REP_REGION"/>
    <property type="match status" value="4"/>
</dbReference>
<dbReference type="Pfam" id="PF12796">
    <property type="entry name" value="Ank_2"/>
    <property type="match status" value="2"/>
</dbReference>
<dbReference type="AlphaFoldDB" id="A0A7E4ZXT8"/>
<dbReference type="SMART" id="SM00248">
    <property type="entry name" value="ANK"/>
    <property type="match status" value="7"/>
</dbReference>
<name>A0A7E4ZXT8_PANRE</name>
<reference evidence="6" key="2">
    <citation type="submission" date="2020-10" db="UniProtKB">
        <authorList>
            <consortium name="WormBaseParasite"/>
        </authorList>
    </citation>
    <scope>IDENTIFICATION</scope>
</reference>
<evidence type="ECO:0000259" key="4">
    <source>
        <dbReference type="PROSITE" id="PS50225"/>
    </source>
</evidence>
<dbReference type="SMART" id="SM00969">
    <property type="entry name" value="SOCS_box"/>
    <property type="match status" value="1"/>
</dbReference>
<sequence>MPAMTSSKLLPLDDPALDYGEAQHLMQRLLADRINNYATIDELRMLLVSGAQADGVVTDGLTPLHYACHRGYYAAAKLLLVRGAKVNAVDAIGYSALHLCAEKGYYRLLKLLLEYMAHVCYYQQNDKCEFPSRDSADEPLRLALDRGHYECAKVLLEHGADANTKYFMGPEITLVSPLETNFLRLLLSYGADPNVYSRDGLTPLMKACRYRERGIRSIRVLLEYKADINAMARARQECRTPLHYAVLSGSSELIDFLIENGAKVNMPKSYEKPSVLEVAVMKDDPALVKQLLDAGADPNAMHGCFGSALHIALCAEKKFQFEMVQLLLQYGADPNLVGPDADGRLMKSPFVEYMRAKETANRDVNILALLLSYGGKVIGQQSHSDARGQFRNITNLMMSTPDLGIHMLSLIEDVDQSAVSRLLSCDSTPEVAKIAWKEAVREPKSLQQLSRLRIRSLVEPLCPEAVNNLPLPGTLKKYILGYY</sequence>
<dbReference type="InterPro" id="IPR002110">
    <property type="entry name" value="Ankyrin_rpt"/>
</dbReference>
<feature type="repeat" description="ANK" evidence="3">
    <location>
        <begin position="237"/>
        <end position="269"/>
    </location>
</feature>